<feature type="compositionally biased region" description="Polar residues" evidence="1">
    <location>
        <begin position="83"/>
        <end position="96"/>
    </location>
</feature>
<accession>A0A074WLX1</accession>
<name>A0A074WLX1_9PEZI</name>
<dbReference type="GeneID" id="25417037"/>
<gene>
    <name evidence="2" type="ORF">M436DRAFT_82695</name>
</gene>
<keyword evidence="3" id="KW-1185">Reference proteome</keyword>
<proteinExistence type="predicted"/>
<dbReference type="EMBL" id="KL584711">
    <property type="protein sequence ID" value="KEQ72594.1"/>
    <property type="molecule type" value="Genomic_DNA"/>
</dbReference>
<reference evidence="2 3" key="1">
    <citation type="journal article" date="2014" name="BMC Genomics">
        <title>Genome sequencing of four Aureobasidium pullulans varieties: biotechnological potential, stress tolerance, and description of new species.</title>
        <authorList>
            <person name="Gostin Ar C."/>
            <person name="Ohm R.A."/>
            <person name="Kogej T."/>
            <person name="Sonjak S."/>
            <person name="Turk M."/>
            <person name="Zajc J."/>
            <person name="Zalar P."/>
            <person name="Grube M."/>
            <person name="Sun H."/>
            <person name="Han J."/>
            <person name="Sharma A."/>
            <person name="Chiniquy J."/>
            <person name="Ngan C.Y."/>
            <person name="Lipzen A."/>
            <person name="Barry K."/>
            <person name="Grigoriev I.V."/>
            <person name="Gunde-Cimerman N."/>
        </authorList>
    </citation>
    <scope>NUCLEOTIDE SEQUENCE [LARGE SCALE GENOMIC DNA]</scope>
    <source>
        <strain evidence="2 3">CBS 147.97</strain>
    </source>
</reference>
<dbReference type="RefSeq" id="XP_013426862.1">
    <property type="nucleotide sequence ID" value="XM_013571408.1"/>
</dbReference>
<evidence type="ECO:0000256" key="1">
    <source>
        <dbReference type="SAM" id="MobiDB-lite"/>
    </source>
</evidence>
<dbReference type="OrthoDB" id="3864571at2759"/>
<feature type="region of interest" description="Disordered" evidence="1">
    <location>
        <begin position="63"/>
        <end position="96"/>
    </location>
</feature>
<evidence type="ECO:0000313" key="2">
    <source>
        <dbReference type="EMBL" id="KEQ72594.1"/>
    </source>
</evidence>
<sequence>MSSPVKFSFAYSEMPLSSSSPTEMSMPSPAEWMSPSSKKSAASIMSSPASKMSFVTPKKTSFAADMSSPTSEMSPAPLKFTPKKSSPATESVRTRANSIDSKCTTFSDIIKALDETHGRIASMGVDDIKQDRIDSMHSLSDADKSKMTYHRAFDTKKYMKDYENGDITLRQIQLAANAIKLPEEHRADWIAVNGKFPEPACGYGKCTYDPYPGPTKRRRDTISDNIEEAVKKVKNAFSK</sequence>
<evidence type="ECO:0000313" key="3">
    <source>
        <dbReference type="Proteomes" id="UP000027730"/>
    </source>
</evidence>
<dbReference type="Proteomes" id="UP000027730">
    <property type="component" value="Unassembled WGS sequence"/>
</dbReference>
<dbReference type="HOGENOM" id="CLU_1160907_0_0_1"/>
<dbReference type="AlphaFoldDB" id="A0A074WLX1"/>
<organism evidence="2 3">
    <name type="scientific">Aureobasidium namibiae CBS 147.97</name>
    <dbReference type="NCBI Taxonomy" id="1043004"/>
    <lineage>
        <taxon>Eukaryota</taxon>
        <taxon>Fungi</taxon>
        <taxon>Dikarya</taxon>
        <taxon>Ascomycota</taxon>
        <taxon>Pezizomycotina</taxon>
        <taxon>Dothideomycetes</taxon>
        <taxon>Dothideomycetidae</taxon>
        <taxon>Dothideales</taxon>
        <taxon>Saccotheciaceae</taxon>
        <taxon>Aureobasidium</taxon>
    </lineage>
</organism>
<protein>
    <submittedName>
        <fullName evidence="2">Uncharacterized protein</fullName>
    </submittedName>
</protein>
<feature type="compositionally biased region" description="Low complexity" evidence="1">
    <location>
        <begin position="12"/>
        <end position="50"/>
    </location>
</feature>
<feature type="region of interest" description="Disordered" evidence="1">
    <location>
        <begin position="1"/>
        <end position="50"/>
    </location>
</feature>